<evidence type="ECO:0000256" key="1">
    <source>
        <dbReference type="SAM" id="Coils"/>
    </source>
</evidence>
<proteinExistence type="predicted"/>
<feature type="region of interest" description="Disordered" evidence="2">
    <location>
        <begin position="1"/>
        <end position="79"/>
    </location>
</feature>
<evidence type="ECO:0000256" key="2">
    <source>
        <dbReference type="SAM" id="MobiDB-lite"/>
    </source>
</evidence>
<feature type="compositionally biased region" description="Polar residues" evidence="2">
    <location>
        <begin position="47"/>
        <end position="70"/>
    </location>
</feature>
<evidence type="ECO:0000313" key="3">
    <source>
        <dbReference type="EMBL" id="VDP16114.1"/>
    </source>
</evidence>
<dbReference type="EMBL" id="UZAI01016794">
    <property type="protein sequence ID" value="VDP16114.1"/>
    <property type="molecule type" value="Genomic_DNA"/>
</dbReference>
<organism evidence="3 4">
    <name type="scientific">Schistosoma margrebowiei</name>
    <dbReference type="NCBI Taxonomy" id="48269"/>
    <lineage>
        <taxon>Eukaryota</taxon>
        <taxon>Metazoa</taxon>
        <taxon>Spiralia</taxon>
        <taxon>Lophotrochozoa</taxon>
        <taxon>Platyhelminthes</taxon>
        <taxon>Trematoda</taxon>
        <taxon>Digenea</taxon>
        <taxon>Strigeidida</taxon>
        <taxon>Schistosomatoidea</taxon>
        <taxon>Schistosomatidae</taxon>
        <taxon>Schistosoma</taxon>
    </lineage>
</organism>
<sequence length="212" mass="24455">MIFESEDNRNAKSNNPSRKHSISILSPSTSSIELTGHNQNNNNNNNSSAINRMTNHSKFDNLSSEYNPNHNRCHSNRHTPNKYLTINPYYNMEDSNASSNETKIQILKSIDNDGVGSGFTSCTSVTNNTTSSNNNNFDIDCFHYPLREAMNQDLIDLLRSQISKLLEENEKLVSRIDDYRQKIAFIERDQRRMFTKSFTLIKSDKFILNKKY</sequence>
<dbReference type="Proteomes" id="UP000277204">
    <property type="component" value="Unassembled WGS sequence"/>
</dbReference>
<keyword evidence="4" id="KW-1185">Reference proteome</keyword>
<gene>
    <name evidence="3" type="ORF">SMRZ_LOCUS14558</name>
</gene>
<accession>A0A183MET3</accession>
<keyword evidence="1" id="KW-0175">Coiled coil</keyword>
<dbReference type="STRING" id="48269.A0A183MET3"/>
<protein>
    <submittedName>
        <fullName evidence="3">Uncharacterized protein</fullName>
    </submittedName>
</protein>
<feature type="coiled-coil region" evidence="1">
    <location>
        <begin position="155"/>
        <end position="189"/>
    </location>
</feature>
<dbReference type="AlphaFoldDB" id="A0A183MET3"/>
<evidence type="ECO:0000313" key="4">
    <source>
        <dbReference type="Proteomes" id="UP000277204"/>
    </source>
</evidence>
<feature type="compositionally biased region" description="Low complexity" evidence="2">
    <location>
        <begin position="22"/>
        <end position="46"/>
    </location>
</feature>
<reference evidence="3 4" key="1">
    <citation type="submission" date="2018-11" db="EMBL/GenBank/DDBJ databases">
        <authorList>
            <consortium name="Pathogen Informatics"/>
        </authorList>
    </citation>
    <scope>NUCLEOTIDE SEQUENCE [LARGE SCALE GENOMIC DNA]</scope>
    <source>
        <strain evidence="3 4">Zambia</strain>
    </source>
</reference>
<name>A0A183MET3_9TREM</name>
<feature type="compositionally biased region" description="Basic and acidic residues" evidence="2">
    <location>
        <begin position="1"/>
        <end position="10"/>
    </location>
</feature>